<evidence type="ECO:0000256" key="1">
    <source>
        <dbReference type="SAM" id="SignalP"/>
    </source>
</evidence>
<feature type="signal peptide" evidence="1">
    <location>
        <begin position="1"/>
        <end position="20"/>
    </location>
</feature>
<accession>A0A345UI99</accession>
<dbReference type="Proteomes" id="UP000254808">
    <property type="component" value="Chromosome"/>
</dbReference>
<dbReference type="OrthoDB" id="1522899at2"/>
<evidence type="ECO:0000313" key="3">
    <source>
        <dbReference type="Proteomes" id="UP000254808"/>
    </source>
</evidence>
<keyword evidence="3" id="KW-1185">Reference proteome</keyword>
<keyword evidence="1" id="KW-0732">Signal</keyword>
<reference evidence="2 3" key="1">
    <citation type="submission" date="2018-03" db="EMBL/GenBank/DDBJ databases">
        <title>Phenotypic and genomic properties of Cyclonatronum proteinivorum gen. nov., sp. nov., a haloalkaliphilic bacteroidete from soda lakes possessing Na+-translocating rhodopsin.</title>
        <authorList>
            <person name="Toshchakov S.V."/>
            <person name="Korzhenkov A."/>
            <person name="Samarov N.I."/>
            <person name="Kublanov I.V."/>
            <person name="Muntyan M.S."/>
            <person name="Sorokin D.Y."/>
        </authorList>
    </citation>
    <scope>NUCLEOTIDE SEQUENCE [LARGE SCALE GENOMIC DNA]</scope>
    <source>
        <strain evidence="2 3">Omega</strain>
    </source>
</reference>
<feature type="chain" id="PRO_5016989292" description="Tetratricopeptide repeat-containing protein" evidence="1">
    <location>
        <begin position="21"/>
        <end position="441"/>
    </location>
</feature>
<protein>
    <recommendedName>
        <fullName evidence="4">Tetratricopeptide repeat-containing protein</fullName>
    </recommendedName>
</protein>
<organism evidence="2 3">
    <name type="scientific">Cyclonatronum proteinivorum</name>
    <dbReference type="NCBI Taxonomy" id="1457365"/>
    <lineage>
        <taxon>Bacteria</taxon>
        <taxon>Pseudomonadati</taxon>
        <taxon>Balneolota</taxon>
        <taxon>Balneolia</taxon>
        <taxon>Balneolales</taxon>
        <taxon>Cyclonatronaceae</taxon>
        <taxon>Cyclonatronum</taxon>
    </lineage>
</organism>
<sequence>MKKLILLLIAGLFVSESAFAQEEPPTPLNLPPIAVQSLFVESVRNQQFEEALNFGRWLVDWRPREMENNPNFRGDRNFRRMIQIYEAIGAQQSDPSLREAYIDSVLIMYERTFITFDESEIDKFEWKMNRARFMQSNMRAIDNGRVLTMEEYNELFEKDMERFIQTGDGYFINYLVSELVNNGFRDRAIQTMNVAEPLSPESVRAHFNQVRADLFSSPDERIEFLLTQMDGMDEDEQLETKQELFDLYGATGNREKQREMAITLYEVDPSYANIMRLAEYAESQANYRDAIRYLGEAFQATDDPETRAMINLKLSENHFALRDLQTARTYAQRAMRLRPNWGAPLMRMADIYAQAVTDCASGGLERTDKAVYWLVIDYLERARRVDSSVANTVQRSIASFQAVTPNAEEKFYMNWENGDTIQVGANLNACYDWISESTTVR</sequence>
<gene>
    <name evidence="2" type="ORF">CYPRO_0924</name>
</gene>
<dbReference type="Gene3D" id="1.25.40.10">
    <property type="entry name" value="Tetratricopeptide repeat domain"/>
    <property type="match status" value="1"/>
</dbReference>
<evidence type="ECO:0000313" key="2">
    <source>
        <dbReference type="EMBL" id="AXJ00201.1"/>
    </source>
</evidence>
<dbReference type="RefSeq" id="WP_114983492.1">
    <property type="nucleotide sequence ID" value="NZ_CP027806.1"/>
</dbReference>
<proteinExistence type="predicted"/>
<dbReference type="KEGG" id="cprv:CYPRO_0924"/>
<dbReference type="AlphaFoldDB" id="A0A345UI99"/>
<dbReference type="InterPro" id="IPR011990">
    <property type="entry name" value="TPR-like_helical_dom_sf"/>
</dbReference>
<name>A0A345UI99_9BACT</name>
<dbReference type="EMBL" id="CP027806">
    <property type="protein sequence ID" value="AXJ00201.1"/>
    <property type="molecule type" value="Genomic_DNA"/>
</dbReference>
<dbReference type="SUPFAM" id="SSF48452">
    <property type="entry name" value="TPR-like"/>
    <property type="match status" value="1"/>
</dbReference>
<evidence type="ECO:0008006" key="4">
    <source>
        <dbReference type="Google" id="ProtNLM"/>
    </source>
</evidence>